<comment type="caution">
    <text evidence="1">The sequence shown here is derived from an EMBL/GenBank/DDBJ whole genome shotgun (WGS) entry which is preliminary data.</text>
</comment>
<evidence type="ECO:0000313" key="1">
    <source>
        <dbReference type="EMBL" id="KAG8012616.1"/>
    </source>
</evidence>
<dbReference type="Proteomes" id="UP000805704">
    <property type="component" value="Chromosome 12"/>
</dbReference>
<dbReference type="EMBL" id="CM024800">
    <property type="protein sequence ID" value="KAG8012616.1"/>
    <property type="molecule type" value="Genomic_DNA"/>
</dbReference>
<keyword evidence="2" id="KW-1185">Reference proteome</keyword>
<gene>
    <name evidence="1" type="primary">B4GALNT3</name>
    <name evidence="1" type="ORF">GBF38_020441</name>
</gene>
<sequence>MLDFSFQRRKSVLDEEDEFDYEAYRREKEAVMHKFPDYGDDYDDYANKRRRRLFSLVKETNNMLKNTSDTRLHAKKLQRRRAVPLPKSQSKKPVEPLRSGPTEASKHQLDLQQNQTNPETQVKKGEPIKPKVKLRRGKRQKLKSAGSAVRPGHPAVPLDKEQPKANEQPAVPSEQLNDKQHHIQRSRKMNHTQIQRLKDSKIQLEKDAPLPEKLPVTKQQGFETRDRHLNATNRDRPILKLNQGDADNRNHFRDKEIEINMPLQEDRENDMMMERVKRGRKQSDTKRQEDEAWDEVQNRDVRKRDVKEGEHVFVREKGEDYVDPEDEELNVPPVYDSVINWNQTFDVSHLDLQLQRSDWIDLRCNISGNLLLQSSETLPIVNNFMDKLNQKHKGRFTLVRVLHVVKRVDGVQGGRYLLELEVKDEVNDQLLRLTHYIYTLLHYSRKSDTDFNFQESQPRLLLCNPVGFQWNPAATVHIIVPVKNQARWVRLLISDMEQVFSATRDTNFNLIITDFNSTDMDVKRALQKSSLPMYRYVRLKGSFQRAYGLQAGVNLIKDKHSIVFLSDLHITFPTCIIDTIRKHTVEGYMAFAPVVMRLDCGATPFDAKGYWEVNGLGMLGIYKSDLDAVGGLNTREYKNRWGGEDWELIDRVFQAGLEVDRVYLRNFYHHYHSKRGMWNHQIPARHR</sequence>
<evidence type="ECO:0000313" key="2">
    <source>
        <dbReference type="Proteomes" id="UP000805704"/>
    </source>
</evidence>
<reference evidence="1" key="1">
    <citation type="submission" date="2020-04" db="EMBL/GenBank/DDBJ databases">
        <title>A chromosome-scale assembly and high-density genetic map of the yellow drum (Nibea albiflora) genome.</title>
        <authorList>
            <person name="Xu D."/>
            <person name="Zhang W."/>
            <person name="Chen R."/>
            <person name="Tan P."/>
            <person name="Wang L."/>
            <person name="Song H."/>
            <person name="Tian L."/>
            <person name="Zhu Q."/>
            <person name="Wang B."/>
        </authorList>
    </citation>
    <scope>NUCLEOTIDE SEQUENCE</scope>
    <source>
        <strain evidence="1">ZJHYS-2018</strain>
    </source>
</reference>
<proteinExistence type="predicted"/>
<protein>
    <submittedName>
        <fullName evidence="1">Beta-1</fullName>
    </submittedName>
</protein>
<accession>A0ACB7FER1</accession>
<organism evidence="1 2">
    <name type="scientific">Nibea albiflora</name>
    <name type="common">Yellow drum</name>
    <name type="synonym">Corvina albiflora</name>
    <dbReference type="NCBI Taxonomy" id="240163"/>
    <lineage>
        <taxon>Eukaryota</taxon>
        <taxon>Metazoa</taxon>
        <taxon>Chordata</taxon>
        <taxon>Craniata</taxon>
        <taxon>Vertebrata</taxon>
        <taxon>Euteleostomi</taxon>
        <taxon>Actinopterygii</taxon>
        <taxon>Neopterygii</taxon>
        <taxon>Teleostei</taxon>
        <taxon>Neoteleostei</taxon>
        <taxon>Acanthomorphata</taxon>
        <taxon>Eupercaria</taxon>
        <taxon>Sciaenidae</taxon>
        <taxon>Nibea</taxon>
    </lineage>
</organism>
<name>A0ACB7FER1_NIBAL</name>